<dbReference type="InterPro" id="IPR011990">
    <property type="entry name" value="TPR-like_helical_dom_sf"/>
</dbReference>
<feature type="transmembrane region" description="Helical" evidence="10">
    <location>
        <begin position="46"/>
        <end position="66"/>
    </location>
</feature>
<comment type="caution">
    <text evidence="12">The sequence shown here is derived from an EMBL/GenBank/DDBJ whole genome shotgun (WGS) entry which is preliminary data.</text>
</comment>
<evidence type="ECO:0000256" key="1">
    <source>
        <dbReference type="ARBA" id="ARBA00002962"/>
    </source>
</evidence>
<keyword evidence="7 10" id="KW-1133">Transmembrane helix</keyword>
<keyword evidence="8 10" id="KW-0472">Membrane</keyword>
<keyword evidence="6 10" id="KW-0812">Transmembrane</keyword>
<dbReference type="GO" id="GO:0006779">
    <property type="term" value="P:porphyrin-containing compound biosynthetic process"/>
    <property type="evidence" value="ECO:0007669"/>
    <property type="project" value="UniProtKB-KW"/>
</dbReference>
<dbReference type="AlphaFoldDB" id="A0A420EN55"/>
<dbReference type="NCBIfam" id="TIGR00540">
    <property type="entry name" value="TPR_hemY_coli"/>
    <property type="match status" value="1"/>
</dbReference>
<evidence type="ECO:0000256" key="6">
    <source>
        <dbReference type="ARBA" id="ARBA00022692"/>
    </source>
</evidence>
<keyword evidence="9" id="KW-0627">Porphyrin biosynthesis</keyword>
<reference evidence="12 13" key="1">
    <citation type="submission" date="2018-09" db="EMBL/GenBank/DDBJ databases">
        <authorList>
            <person name="Wang Z."/>
        </authorList>
    </citation>
    <scope>NUCLEOTIDE SEQUENCE [LARGE SCALE GENOMIC DNA]</scope>
    <source>
        <strain evidence="12 13">ALS 81</strain>
    </source>
</reference>
<dbReference type="RefSeq" id="WP_120352911.1">
    <property type="nucleotide sequence ID" value="NZ_RAQO01000001.1"/>
</dbReference>
<organism evidence="12 13">
    <name type="scientific">Alginatibacterium sediminis</name>
    <dbReference type="NCBI Taxonomy" id="2164068"/>
    <lineage>
        <taxon>Bacteria</taxon>
        <taxon>Pseudomonadati</taxon>
        <taxon>Pseudomonadota</taxon>
        <taxon>Gammaproteobacteria</taxon>
        <taxon>Alteromonadales</taxon>
        <taxon>Alteromonadaceae</taxon>
        <taxon>Alginatibacterium</taxon>
    </lineage>
</organism>
<evidence type="ECO:0000259" key="11">
    <source>
        <dbReference type="Pfam" id="PF07219"/>
    </source>
</evidence>
<dbReference type="InterPro" id="IPR005254">
    <property type="entry name" value="Heme_biosyn_assoc_TPR_pro"/>
</dbReference>
<dbReference type="UniPathway" id="UPA00252"/>
<protein>
    <recommendedName>
        <fullName evidence="11">HemY N-terminal domain-containing protein</fullName>
    </recommendedName>
</protein>
<comment type="function">
    <text evidence="1">Involved in a late step of protoheme IX synthesis.</text>
</comment>
<sequence length="392" mass="44286">MLKLIVLLIVIGLGMALGPQLAGNKGYVLIAFDQYTVEMSVTSAIFLGFLALCALFLIIWIIRWLWRALVQSSGWWGSRQRKLAHNNTQSGMMAMMRGDYQHAEKLVSKAAVHSERPALNYLAAAEAAQELGNDKKRDAYLDQASKVAKDDKVAVVITRARLALRQGNQEQALKDLETLTDAELKQPQVKQMRAQLYQQLGHWQKLVDLLPEMHKAHLIGETEYLAQLSNAYQQLFSHMATTEGSDAVAASWNRLPRKLKKAPQIVKACCLALIEADDSRAAYQILGDLLSKNQDPELLEACAELKLSDNHHLLLQLQKLAQKHAQNPMLKELQARFLVREERWDEASTLLQSANELEETSQRLSMLALISDKQEQPELALDYYRRALNFSF</sequence>
<dbReference type="GO" id="GO:0005886">
    <property type="term" value="C:plasma membrane"/>
    <property type="evidence" value="ECO:0007669"/>
    <property type="project" value="UniProtKB-SubCell"/>
</dbReference>
<evidence type="ECO:0000313" key="13">
    <source>
        <dbReference type="Proteomes" id="UP000286482"/>
    </source>
</evidence>
<dbReference type="Gene3D" id="1.25.40.10">
    <property type="entry name" value="Tetratricopeptide repeat domain"/>
    <property type="match status" value="2"/>
</dbReference>
<evidence type="ECO:0000256" key="5">
    <source>
        <dbReference type="ARBA" id="ARBA00022519"/>
    </source>
</evidence>
<evidence type="ECO:0000256" key="8">
    <source>
        <dbReference type="ARBA" id="ARBA00023136"/>
    </source>
</evidence>
<evidence type="ECO:0000256" key="10">
    <source>
        <dbReference type="SAM" id="Phobius"/>
    </source>
</evidence>
<accession>A0A420EN55</accession>
<keyword evidence="4" id="KW-1003">Cell membrane</keyword>
<dbReference type="Proteomes" id="UP000286482">
    <property type="component" value="Unassembled WGS sequence"/>
</dbReference>
<feature type="domain" description="HemY N-terminal" evidence="11">
    <location>
        <begin position="26"/>
        <end position="132"/>
    </location>
</feature>
<evidence type="ECO:0000256" key="3">
    <source>
        <dbReference type="ARBA" id="ARBA00004744"/>
    </source>
</evidence>
<name>A0A420EN55_9ALTE</name>
<evidence type="ECO:0000256" key="4">
    <source>
        <dbReference type="ARBA" id="ARBA00022475"/>
    </source>
</evidence>
<keyword evidence="5" id="KW-0997">Cell inner membrane</keyword>
<proteinExistence type="predicted"/>
<dbReference type="SUPFAM" id="SSF48452">
    <property type="entry name" value="TPR-like"/>
    <property type="match status" value="1"/>
</dbReference>
<evidence type="ECO:0000256" key="2">
    <source>
        <dbReference type="ARBA" id="ARBA00004429"/>
    </source>
</evidence>
<dbReference type="Pfam" id="PF07219">
    <property type="entry name" value="HemY_N"/>
    <property type="match status" value="1"/>
</dbReference>
<comment type="pathway">
    <text evidence="3">Porphyrin-containing compound metabolism; protoheme biosynthesis.</text>
</comment>
<gene>
    <name evidence="12" type="ORF">DBZ36_00220</name>
</gene>
<dbReference type="OrthoDB" id="7067577at2"/>
<dbReference type="EMBL" id="RAQO01000001">
    <property type="protein sequence ID" value="RKF22108.1"/>
    <property type="molecule type" value="Genomic_DNA"/>
</dbReference>
<dbReference type="GO" id="GO:0042168">
    <property type="term" value="P:heme metabolic process"/>
    <property type="evidence" value="ECO:0007669"/>
    <property type="project" value="InterPro"/>
</dbReference>
<evidence type="ECO:0000256" key="9">
    <source>
        <dbReference type="ARBA" id="ARBA00023244"/>
    </source>
</evidence>
<evidence type="ECO:0000313" key="12">
    <source>
        <dbReference type="EMBL" id="RKF22108.1"/>
    </source>
</evidence>
<evidence type="ECO:0000256" key="7">
    <source>
        <dbReference type="ARBA" id="ARBA00022989"/>
    </source>
</evidence>
<dbReference type="InterPro" id="IPR010817">
    <property type="entry name" value="HemY_N"/>
</dbReference>
<comment type="subcellular location">
    <subcellularLocation>
        <location evidence="2">Cell inner membrane</location>
        <topology evidence="2">Multi-pass membrane protein</topology>
    </subcellularLocation>
</comment>
<keyword evidence="13" id="KW-1185">Reference proteome</keyword>